<dbReference type="Proteomes" id="UP000593573">
    <property type="component" value="Unassembled WGS sequence"/>
</dbReference>
<dbReference type="InterPro" id="IPR012337">
    <property type="entry name" value="RNaseH-like_sf"/>
</dbReference>
<dbReference type="GO" id="GO:0004523">
    <property type="term" value="F:RNA-DNA hybrid ribonuclease activity"/>
    <property type="evidence" value="ECO:0007669"/>
    <property type="project" value="InterPro"/>
</dbReference>
<reference evidence="2 3" key="1">
    <citation type="journal article" date="2019" name="Genome Biol. Evol.">
        <title>Insights into the evolution of the New World diploid cottons (Gossypium, subgenus Houzingenia) based on genome sequencing.</title>
        <authorList>
            <person name="Grover C.E."/>
            <person name="Arick M.A. 2nd"/>
            <person name="Thrash A."/>
            <person name="Conover J.L."/>
            <person name="Sanders W.S."/>
            <person name="Peterson D.G."/>
            <person name="Frelichowski J.E."/>
            <person name="Scheffler J.A."/>
            <person name="Scheffler B.E."/>
            <person name="Wendel J.F."/>
        </authorList>
    </citation>
    <scope>NUCLEOTIDE SEQUENCE [LARGE SCALE GENOMIC DNA]</scope>
    <source>
        <strain evidence="2">57</strain>
        <tissue evidence="2">Leaf</tissue>
    </source>
</reference>
<dbReference type="PANTHER" id="PTHR47723">
    <property type="entry name" value="OS05G0353850 PROTEIN"/>
    <property type="match status" value="1"/>
</dbReference>
<protein>
    <recommendedName>
        <fullName evidence="1">RNase H type-1 domain-containing protein</fullName>
    </recommendedName>
</protein>
<accession>A0A7J8VXU6</accession>
<evidence type="ECO:0000313" key="3">
    <source>
        <dbReference type="Proteomes" id="UP000593573"/>
    </source>
</evidence>
<feature type="domain" description="RNase H type-1" evidence="1">
    <location>
        <begin position="28"/>
        <end position="104"/>
    </location>
</feature>
<dbReference type="Pfam" id="PF13456">
    <property type="entry name" value="RVT_3"/>
    <property type="match status" value="1"/>
</dbReference>
<proteinExistence type="predicted"/>
<dbReference type="SUPFAM" id="SSF53098">
    <property type="entry name" value="Ribonuclease H-like"/>
    <property type="match status" value="1"/>
</dbReference>
<evidence type="ECO:0000313" key="2">
    <source>
        <dbReference type="EMBL" id="MBA0667615.1"/>
    </source>
</evidence>
<comment type="caution">
    <text evidence="2">The sequence shown here is derived from an EMBL/GenBank/DDBJ whole genome shotgun (WGS) entry which is preliminary data.</text>
</comment>
<keyword evidence="3" id="KW-1185">Reference proteome</keyword>
<dbReference type="GO" id="GO:0003676">
    <property type="term" value="F:nucleic acid binding"/>
    <property type="evidence" value="ECO:0007669"/>
    <property type="project" value="InterPro"/>
</dbReference>
<dbReference type="InterPro" id="IPR053151">
    <property type="entry name" value="RNase_H-like"/>
</dbReference>
<evidence type="ECO:0000259" key="1">
    <source>
        <dbReference type="Pfam" id="PF13456"/>
    </source>
</evidence>
<gene>
    <name evidence="2" type="ORF">Goklo_000677</name>
</gene>
<dbReference type="InterPro" id="IPR036397">
    <property type="entry name" value="RNaseH_sf"/>
</dbReference>
<organism evidence="2 3">
    <name type="scientific">Gossypium klotzschianum</name>
    <dbReference type="NCBI Taxonomy" id="34286"/>
    <lineage>
        <taxon>Eukaryota</taxon>
        <taxon>Viridiplantae</taxon>
        <taxon>Streptophyta</taxon>
        <taxon>Embryophyta</taxon>
        <taxon>Tracheophyta</taxon>
        <taxon>Spermatophyta</taxon>
        <taxon>Magnoliopsida</taxon>
        <taxon>eudicotyledons</taxon>
        <taxon>Gunneridae</taxon>
        <taxon>Pentapetalae</taxon>
        <taxon>rosids</taxon>
        <taxon>malvids</taxon>
        <taxon>Malvales</taxon>
        <taxon>Malvaceae</taxon>
        <taxon>Malvoideae</taxon>
        <taxon>Gossypium</taxon>
    </lineage>
</organism>
<dbReference type="InterPro" id="IPR002156">
    <property type="entry name" value="RNaseH_domain"/>
</dbReference>
<dbReference type="PANTHER" id="PTHR47723:SF19">
    <property type="entry name" value="POLYNUCLEOTIDYL TRANSFERASE, RIBONUCLEASE H-LIKE SUPERFAMILY PROTEIN"/>
    <property type="match status" value="1"/>
</dbReference>
<dbReference type="OrthoDB" id="1752183at2759"/>
<dbReference type="EMBL" id="JABFAB010000013">
    <property type="protein sequence ID" value="MBA0667615.1"/>
    <property type="molecule type" value="Genomic_DNA"/>
</dbReference>
<dbReference type="Gene3D" id="3.30.420.10">
    <property type="entry name" value="Ribonuclease H-like superfamily/Ribonuclease H"/>
    <property type="match status" value="1"/>
</dbReference>
<name>A0A7J8VXU6_9ROSI</name>
<dbReference type="AlphaFoldDB" id="A0A7J8VXU6"/>
<sequence length="138" mass="15951">MSWAKQYIGALKQDSFGHLKSTHRPVQTGILDSLTLIQREGHKKVLIHTDNLKVVKGLQDIHLTELTPALVRRIHMILQTIEQWEIKYIPRERNQVVDRLAKMALERNSTMQVLKESPEELTAIIEIARVTNYSSMLD</sequence>